<keyword evidence="2" id="KW-0472">Membrane</keyword>
<feature type="region of interest" description="Disordered" evidence="1">
    <location>
        <begin position="187"/>
        <end position="230"/>
    </location>
</feature>
<protein>
    <recommendedName>
        <fullName evidence="5">DUF5666 domain-containing protein</fullName>
    </recommendedName>
</protein>
<dbReference type="EMBL" id="JAUTXY010000015">
    <property type="protein sequence ID" value="MEE2061044.1"/>
    <property type="molecule type" value="Genomic_DNA"/>
</dbReference>
<feature type="compositionally biased region" description="Polar residues" evidence="1">
    <location>
        <begin position="77"/>
        <end position="90"/>
    </location>
</feature>
<keyword evidence="2" id="KW-1133">Transmembrane helix</keyword>
<feature type="compositionally biased region" description="Low complexity" evidence="1">
    <location>
        <begin position="190"/>
        <end position="201"/>
    </location>
</feature>
<dbReference type="Proteomes" id="UP001336020">
    <property type="component" value="Unassembled WGS sequence"/>
</dbReference>
<evidence type="ECO:0008006" key="5">
    <source>
        <dbReference type="Google" id="ProtNLM"/>
    </source>
</evidence>
<sequence>MTIPNDPRTPQERAYPHDEPGDDETRVLHTDDPTEAYGRPVTNPTLAYPQYDPRFDSAAPPPNPTQQLGEPLGQYPQGRQPTAQYPTAQSPAAPYPTTQYPTAEYSQAQYPQGQYPQGQYPAAGYPDGGHQPPGPPPPGYGEPGYGQPAEPEKKPRGPRWGVLALAVIVLIALGGIVGYLLSGSGDEPDTTATGPTTTQAQPPAPTTTPSPVPAPGATPDLPLDELPGGLGEALGQTGAVVGSITANDGTSITLSGIGGSLTTVLFTPETQIITLRGSSPEALEIGATVVATGSPVENGQMTAETVISASLPSFGSPGN</sequence>
<evidence type="ECO:0000256" key="1">
    <source>
        <dbReference type="SAM" id="MobiDB-lite"/>
    </source>
</evidence>
<evidence type="ECO:0000256" key="2">
    <source>
        <dbReference type="SAM" id="Phobius"/>
    </source>
</evidence>
<feature type="transmembrane region" description="Helical" evidence="2">
    <location>
        <begin position="160"/>
        <end position="181"/>
    </location>
</feature>
<evidence type="ECO:0000313" key="3">
    <source>
        <dbReference type="EMBL" id="MEE2061044.1"/>
    </source>
</evidence>
<feature type="compositionally biased region" description="Pro residues" evidence="1">
    <location>
        <begin position="202"/>
        <end position="216"/>
    </location>
</feature>
<proteinExistence type="predicted"/>
<reference evidence="3 4" key="1">
    <citation type="submission" date="2023-07" db="EMBL/GenBank/DDBJ databases">
        <authorList>
            <person name="Girao M."/>
            <person name="Carvalho M.F."/>
        </authorList>
    </citation>
    <scope>NUCLEOTIDE SEQUENCE [LARGE SCALE GENOMIC DNA]</scope>
    <source>
        <strain evidence="3 4">YIM65754</strain>
    </source>
</reference>
<feature type="compositionally biased region" description="Basic and acidic residues" evidence="1">
    <location>
        <begin position="9"/>
        <end position="32"/>
    </location>
</feature>
<organism evidence="3 4">
    <name type="scientific">Rhodococcus artemisiae</name>
    <dbReference type="NCBI Taxonomy" id="714159"/>
    <lineage>
        <taxon>Bacteria</taxon>
        <taxon>Bacillati</taxon>
        <taxon>Actinomycetota</taxon>
        <taxon>Actinomycetes</taxon>
        <taxon>Mycobacteriales</taxon>
        <taxon>Nocardiaceae</taxon>
        <taxon>Rhodococcus</taxon>
    </lineage>
</organism>
<feature type="compositionally biased region" description="Low complexity" evidence="1">
    <location>
        <begin position="217"/>
        <end position="227"/>
    </location>
</feature>
<feature type="compositionally biased region" description="Low complexity" evidence="1">
    <location>
        <begin position="91"/>
        <end position="130"/>
    </location>
</feature>
<gene>
    <name evidence="3" type="ORF">Q7514_26315</name>
</gene>
<name>A0ABU7LHK1_9NOCA</name>
<feature type="region of interest" description="Disordered" evidence="1">
    <location>
        <begin position="1"/>
        <end position="156"/>
    </location>
</feature>
<keyword evidence="2" id="KW-0812">Transmembrane</keyword>
<evidence type="ECO:0000313" key="4">
    <source>
        <dbReference type="Proteomes" id="UP001336020"/>
    </source>
</evidence>
<comment type="caution">
    <text evidence="3">The sequence shown here is derived from an EMBL/GenBank/DDBJ whole genome shotgun (WGS) entry which is preliminary data.</text>
</comment>
<accession>A0ABU7LHK1</accession>
<keyword evidence="4" id="KW-1185">Reference proteome</keyword>